<comment type="caution">
    <text evidence="2">The sequence shown here is derived from an EMBL/GenBank/DDBJ whole genome shotgun (WGS) entry which is preliminary data.</text>
</comment>
<feature type="region of interest" description="Disordered" evidence="1">
    <location>
        <begin position="187"/>
        <end position="207"/>
    </location>
</feature>
<evidence type="ECO:0000256" key="1">
    <source>
        <dbReference type="SAM" id="MobiDB-lite"/>
    </source>
</evidence>
<evidence type="ECO:0000313" key="3">
    <source>
        <dbReference type="Proteomes" id="UP000190744"/>
    </source>
</evidence>
<accession>A0A1S9RB77</accession>
<proteinExistence type="predicted"/>
<protein>
    <submittedName>
        <fullName evidence="2">Uncharacterized protein</fullName>
    </submittedName>
</protein>
<sequence>MGDSNKVEFLNFIGDAIVNLECWGSRKGAPRRHELIRKVKELADKMLTYSTSLPPGKVGIACEKVARFLMIIRVKIMKAVLTERIKFHLRRASHFCAHILSEDLPVDYSSCPCCCKKCGKQGTKNHGAEASNVVEASNAKETSTTTETSNLTETSNAIEAINVVEASNAAEESNAVEKSNAIEASNVVETSNAAEESSAVEESSGAK</sequence>
<name>A0A1S9RB77_PENBI</name>
<dbReference type="AlphaFoldDB" id="A0A1S9RB77"/>
<reference evidence="3" key="1">
    <citation type="submission" date="2015-09" db="EMBL/GenBank/DDBJ databases">
        <authorList>
            <person name="Fill T.P."/>
            <person name="Baretta J.F."/>
            <person name="de Almeida L.G."/>
            <person name="Rocha M."/>
            <person name="de Souza D.H."/>
            <person name="Malavazi I."/>
            <person name="Cerdeira L.T."/>
            <person name="Hong H."/>
            <person name="Samborskyy M."/>
            <person name="de Vasconcelos A.T."/>
            <person name="Leadlay P."/>
            <person name="Rodrigues-Filho E."/>
        </authorList>
    </citation>
    <scope>NUCLEOTIDE SEQUENCE [LARGE SCALE GENOMIC DNA]</scope>
    <source>
        <strain evidence="3">LaBioMMi 136</strain>
    </source>
</reference>
<dbReference type="EMBL" id="LJBN01000211">
    <property type="protein sequence ID" value="OOQ82784.1"/>
    <property type="molecule type" value="Genomic_DNA"/>
</dbReference>
<evidence type="ECO:0000313" key="2">
    <source>
        <dbReference type="EMBL" id="OOQ82784.1"/>
    </source>
</evidence>
<organism evidence="2 3">
    <name type="scientific">Penicillium brasilianum</name>
    <dbReference type="NCBI Taxonomy" id="104259"/>
    <lineage>
        <taxon>Eukaryota</taxon>
        <taxon>Fungi</taxon>
        <taxon>Dikarya</taxon>
        <taxon>Ascomycota</taxon>
        <taxon>Pezizomycotina</taxon>
        <taxon>Eurotiomycetes</taxon>
        <taxon>Eurotiomycetidae</taxon>
        <taxon>Eurotiales</taxon>
        <taxon>Aspergillaceae</taxon>
        <taxon>Penicillium</taxon>
    </lineage>
</organism>
<dbReference type="Proteomes" id="UP000190744">
    <property type="component" value="Unassembled WGS sequence"/>
</dbReference>
<gene>
    <name evidence="2" type="ORF">PEBR_37584</name>
</gene>